<feature type="transmembrane region" description="Helical" evidence="1">
    <location>
        <begin position="173"/>
        <end position="192"/>
    </location>
</feature>
<keyword evidence="3" id="KW-1185">Reference proteome</keyword>
<name>A0A6P1TPG8_9FIRM</name>
<gene>
    <name evidence="2" type="ORF">Ana3638_20605</name>
</gene>
<reference evidence="2 3" key="1">
    <citation type="submission" date="2020-01" db="EMBL/GenBank/DDBJ databases">
        <title>Genome analysis of Anaerocolumna sp. CBA3638.</title>
        <authorList>
            <person name="Kim J."/>
            <person name="Roh S.W."/>
        </authorList>
    </citation>
    <scope>NUCLEOTIDE SEQUENCE [LARGE SCALE GENOMIC DNA]</scope>
    <source>
        <strain evidence="2 3">CBA3638</strain>
    </source>
</reference>
<dbReference type="EMBL" id="CP048000">
    <property type="protein sequence ID" value="QHQ62884.1"/>
    <property type="molecule type" value="Genomic_DNA"/>
</dbReference>
<evidence type="ECO:0000256" key="1">
    <source>
        <dbReference type="SAM" id="Phobius"/>
    </source>
</evidence>
<dbReference type="RefSeq" id="WP_161839706.1">
    <property type="nucleotide sequence ID" value="NZ_CP048000.1"/>
</dbReference>
<accession>A0A6P1TPG8</accession>
<feature type="transmembrane region" description="Helical" evidence="1">
    <location>
        <begin position="122"/>
        <end position="142"/>
    </location>
</feature>
<dbReference type="Proteomes" id="UP000464314">
    <property type="component" value="Chromosome"/>
</dbReference>
<dbReference type="NCBIfam" id="NF038403">
    <property type="entry name" value="perm_prefix_1"/>
    <property type="match status" value="1"/>
</dbReference>
<proteinExistence type="predicted"/>
<feature type="transmembrane region" description="Helical" evidence="1">
    <location>
        <begin position="94"/>
        <end position="116"/>
    </location>
</feature>
<protein>
    <submittedName>
        <fullName evidence="2">Uncharacterized protein</fullName>
    </submittedName>
</protein>
<keyword evidence="1" id="KW-1133">Transmembrane helix</keyword>
<dbReference type="InterPro" id="IPR047928">
    <property type="entry name" value="Perm_prefix_1"/>
</dbReference>
<keyword evidence="1" id="KW-0472">Membrane</keyword>
<dbReference type="KEGG" id="anr:Ana3638_20605"/>
<feature type="transmembrane region" description="Helical" evidence="1">
    <location>
        <begin position="198"/>
        <end position="220"/>
    </location>
</feature>
<keyword evidence="1" id="KW-0812">Transmembrane</keyword>
<organism evidence="2 3">
    <name type="scientific">Anaerocolumna sedimenticola</name>
    <dbReference type="NCBI Taxonomy" id="2696063"/>
    <lineage>
        <taxon>Bacteria</taxon>
        <taxon>Bacillati</taxon>
        <taxon>Bacillota</taxon>
        <taxon>Clostridia</taxon>
        <taxon>Lachnospirales</taxon>
        <taxon>Lachnospiraceae</taxon>
        <taxon>Anaerocolumna</taxon>
    </lineage>
</organism>
<dbReference type="AlphaFoldDB" id="A0A6P1TPG8"/>
<sequence length="227" mass="26302">MEEKMRVHIEKLFEDAPKTRKAFELKEELLANSQERYQDLVANGVKTEDAFKNVISSIGNVSELFRDLEERTPEDRMEFETRTKKYAVVKTAAVGLYFFSVVLFLACGLIDQFFYYNVDLTSIGLIMMLLLSIIPTCMLVYINSIYPKYKRSNDTVVEEFKEWKNTSRNTKSVKGAAIFAGWSLILVLYFVISFATFAWYVTWIIFLVGACIHAIIELLFRLKDLKS</sequence>
<evidence type="ECO:0000313" key="3">
    <source>
        <dbReference type="Proteomes" id="UP000464314"/>
    </source>
</evidence>
<evidence type="ECO:0000313" key="2">
    <source>
        <dbReference type="EMBL" id="QHQ62884.1"/>
    </source>
</evidence>